<name>A0ACB8GZ18_PSICU</name>
<sequence>MPETIPILLLTFGALYTSHKLFTFWKAIGAIDHLPGYRVAFHDDSLVLILTRIPGIAPGFNYLFLDKYTTRYTKWDVTSMVSMFPNVVTSLAVADADTAKHILSDRTLFPKPLAQMKFLTFFGNNIGTVNGEEWKRHRKISAPTFSDRNNRLVWDETILIMESLFSDVWKNKDVVSVDHFVDLTLAIAIFVISVAGFGKKVSWLNDTIIPDGHKMTFKDSLHITCTDVIFKLLFPDWILDHGTRRMKNTRIAFDEMKVYMSEMIQDRRLSDKVERHDLLSALMNAHSDDLSDSYLSDSELMGSI</sequence>
<comment type="caution">
    <text evidence="1">The sequence shown here is derived from an EMBL/GenBank/DDBJ whole genome shotgun (WGS) entry which is preliminary data.</text>
</comment>
<keyword evidence="2" id="KW-1185">Reference proteome</keyword>
<gene>
    <name evidence="1" type="ORF">JR316_0006857</name>
</gene>
<reference evidence="1" key="1">
    <citation type="submission" date="2021-10" db="EMBL/GenBank/DDBJ databases">
        <title>Psilocybe cubensis genome.</title>
        <authorList>
            <person name="Mckernan K.J."/>
            <person name="Crawford S."/>
            <person name="Trippe A."/>
            <person name="Kane L.T."/>
            <person name="Mclaughlin S."/>
        </authorList>
    </citation>
    <scope>NUCLEOTIDE SEQUENCE</scope>
    <source>
        <strain evidence="1">MGC-MH-2018</strain>
    </source>
</reference>
<proteinExistence type="predicted"/>
<protein>
    <submittedName>
        <fullName evidence="1">Cytochrome P450 monooxygenase 124</fullName>
    </submittedName>
</protein>
<dbReference type="EMBL" id="JAFIQS020000006">
    <property type="protein sequence ID" value="KAH9480259.1"/>
    <property type="molecule type" value="Genomic_DNA"/>
</dbReference>
<organism evidence="1 2">
    <name type="scientific">Psilocybe cubensis</name>
    <name type="common">Psychedelic mushroom</name>
    <name type="synonym">Stropharia cubensis</name>
    <dbReference type="NCBI Taxonomy" id="181762"/>
    <lineage>
        <taxon>Eukaryota</taxon>
        <taxon>Fungi</taxon>
        <taxon>Dikarya</taxon>
        <taxon>Basidiomycota</taxon>
        <taxon>Agaricomycotina</taxon>
        <taxon>Agaricomycetes</taxon>
        <taxon>Agaricomycetidae</taxon>
        <taxon>Agaricales</taxon>
        <taxon>Agaricineae</taxon>
        <taxon>Strophariaceae</taxon>
        <taxon>Psilocybe</taxon>
    </lineage>
</organism>
<accession>A0ACB8GZ18</accession>
<evidence type="ECO:0000313" key="1">
    <source>
        <dbReference type="EMBL" id="KAH9480259.1"/>
    </source>
</evidence>
<dbReference type="Proteomes" id="UP000664032">
    <property type="component" value="Unassembled WGS sequence"/>
</dbReference>
<evidence type="ECO:0000313" key="2">
    <source>
        <dbReference type="Proteomes" id="UP000664032"/>
    </source>
</evidence>
<keyword evidence="1" id="KW-0503">Monooxygenase</keyword>
<keyword evidence="1" id="KW-0560">Oxidoreductase</keyword>